<dbReference type="Proteomes" id="UP001320159">
    <property type="component" value="Unassembled WGS sequence"/>
</dbReference>
<name>A0AAP2RB20_9EURY</name>
<evidence type="ECO:0000313" key="1">
    <source>
        <dbReference type="EMBL" id="MCD1294038.1"/>
    </source>
</evidence>
<dbReference type="AlphaFoldDB" id="A0AAP2RB20"/>
<gene>
    <name evidence="1" type="ORF">CUJ83_03390</name>
</gene>
<comment type="caution">
    <text evidence="1">The sequence shown here is derived from an EMBL/GenBank/DDBJ whole genome shotgun (WGS) entry which is preliminary data.</text>
</comment>
<dbReference type="EMBL" id="PGCK01000002">
    <property type="protein sequence ID" value="MCD1294038.1"/>
    <property type="molecule type" value="Genomic_DNA"/>
</dbReference>
<keyword evidence="2" id="KW-1185">Reference proteome</keyword>
<organism evidence="1 2">
    <name type="scientific">Methanooceanicella nereidis</name>
    <dbReference type="NCBI Taxonomy" id="2052831"/>
    <lineage>
        <taxon>Archaea</taxon>
        <taxon>Methanobacteriati</taxon>
        <taxon>Methanobacteriota</taxon>
        <taxon>Stenosarchaea group</taxon>
        <taxon>Methanomicrobia</taxon>
        <taxon>Methanocellales</taxon>
        <taxon>Methanocellaceae</taxon>
        <taxon>Methanooceanicella</taxon>
    </lineage>
</organism>
<proteinExistence type="predicted"/>
<accession>A0AAP2RB20</accession>
<sequence length="77" mass="9105">MRIYVRERLKAKKGQHQPRFRVVAVEGGDLKFNVPHMRRPELEKIASDLNAELVYLSREAWPHEHMDPEKSKKKVKA</sequence>
<reference evidence="1 2" key="1">
    <citation type="submission" date="2017-11" db="EMBL/GenBank/DDBJ databases">
        <title>Isolation and Characterization of Family Methanocellaceae Species from Potential Methane Hydrate Area Offshore Southwestern Taiwan.</title>
        <authorList>
            <person name="Zhang W.-L."/>
            <person name="Chen W.-C."/>
            <person name="Lai M.-C."/>
            <person name="Chen S.-C."/>
        </authorList>
    </citation>
    <scope>NUCLEOTIDE SEQUENCE [LARGE SCALE GENOMIC DNA]</scope>
    <source>
        <strain evidence="1 2">CWC-04</strain>
    </source>
</reference>
<dbReference type="RefSeq" id="WP_230740615.1">
    <property type="nucleotide sequence ID" value="NZ_PGCK01000002.1"/>
</dbReference>
<evidence type="ECO:0000313" key="2">
    <source>
        <dbReference type="Proteomes" id="UP001320159"/>
    </source>
</evidence>
<protein>
    <submittedName>
        <fullName evidence="1">Uncharacterized protein</fullName>
    </submittedName>
</protein>